<gene>
    <name evidence="2" type="ORF">CDV53_15910</name>
</gene>
<proteinExistence type="predicted"/>
<dbReference type="CDD" id="cd02440">
    <property type="entry name" value="AdoMet_MTases"/>
    <property type="match status" value="1"/>
</dbReference>
<dbReference type="Gene3D" id="3.40.50.150">
    <property type="entry name" value="Vaccinia Virus protein VP39"/>
    <property type="match status" value="1"/>
</dbReference>
<reference evidence="2 3" key="1">
    <citation type="submission" date="2016-11" db="EMBL/GenBank/DDBJ databases">
        <title>Comparison of Traditional DNA-DNA Hybridization with In Silico Genomic Analysis.</title>
        <authorList>
            <person name="Nicholson A.C."/>
            <person name="Sammons S."/>
            <person name="Humrighouse B.W."/>
            <person name="Graziano J."/>
            <person name="Lasker B."/>
            <person name="Whitney A.M."/>
            <person name="Mcquiston J.R."/>
        </authorList>
    </citation>
    <scope>NUCLEOTIDE SEQUENCE [LARGE SCALE GENOMIC DNA]</scope>
    <source>
        <strain evidence="2 3">H1892</strain>
    </source>
</reference>
<comment type="caution">
    <text evidence="2">The sequence shown here is derived from an EMBL/GenBank/DDBJ whole genome shotgun (WGS) entry which is preliminary data.</text>
</comment>
<dbReference type="RefSeq" id="WP_088239100.1">
    <property type="nucleotide sequence ID" value="NZ_CALUEG010000068.1"/>
</dbReference>
<dbReference type="PANTHER" id="PTHR43317:SF3">
    <property type="entry name" value="BLR2883 PROTEIN"/>
    <property type="match status" value="1"/>
</dbReference>
<keyword evidence="1" id="KW-0620">Polyamine biosynthesis</keyword>
<dbReference type="PANTHER" id="PTHR43317">
    <property type="entry name" value="THERMOSPERMINE SYNTHASE ACAULIS5"/>
    <property type="match status" value="1"/>
</dbReference>
<dbReference type="SUPFAM" id="SSF53335">
    <property type="entry name" value="S-adenosyl-L-methionine-dependent methyltransferases"/>
    <property type="match status" value="1"/>
</dbReference>
<evidence type="ECO:0000313" key="2">
    <source>
        <dbReference type="EMBL" id="OWJ73254.1"/>
    </source>
</evidence>
<evidence type="ECO:0000313" key="3">
    <source>
        <dbReference type="Proteomes" id="UP000214673"/>
    </source>
</evidence>
<keyword evidence="3" id="KW-1185">Reference proteome</keyword>
<protein>
    <recommendedName>
        <fullName evidence="4">Spermidine synthase</fullName>
    </recommendedName>
</protein>
<dbReference type="InterPro" id="IPR029063">
    <property type="entry name" value="SAM-dependent_MTases_sf"/>
</dbReference>
<sequence>MTLWTELDRAITAAGDDIILRQRGEIYEIRFNGIELMSNLTWRSEAVLAERSIRRHGDAEASVLIGGLGMGFTLRAALDLLGSEARVTVCELIPAIGAWNAGPLAHLAGNPLGDPRTDLRIMDVMDLLQASPAAFDVILMDTDNGPDFTVRADNARIYAQTGLAAVRRALRPGGIAAFWSAEISDPFEDRLDADDWDWSREDVQLPGGRADAFHHIYLARASAAAAQAAIPYPLRESAFP</sequence>
<dbReference type="EMBL" id="NIPV01000094">
    <property type="protein sequence ID" value="OWJ73254.1"/>
    <property type="molecule type" value="Genomic_DNA"/>
</dbReference>
<dbReference type="Proteomes" id="UP000214673">
    <property type="component" value="Unassembled WGS sequence"/>
</dbReference>
<evidence type="ECO:0008006" key="4">
    <source>
        <dbReference type="Google" id="ProtNLM"/>
    </source>
</evidence>
<organism evidence="2 3">
    <name type="scientific">Haematobacter missouriensis</name>
    <dbReference type="NCBI Taxonomy" id="366616"/>
    <lineage>
        <taxon>Bacteria</taxon>
        <taxon>Pseudomonadati</taxon>
        <taxon>Pseudomonadota</taxon>
        <taxon>Alphaproteobacteria</taxon>
        <taxon>Rhodobacterales</taxon>
        <taxon>Paracoccaceae</taxon>
        <taxon>Haematobacter</taxon>
    </lineage>
</organism>
<name>A0ABX3ZQ90_9RHOB</name>
<evidence type="ECO:0000256" key="1">
    <source>
        <dbReference type="ARBA" id="ARBA00023115"/>
    </source>
</evidence>
<accession>A0ABX3ZQ90</accession>